<feature type="coiled-coil region" evidence="1">
    <location>
        <begin position="126"/>
        <end position="164"/>
    </location>
</feature>
<evidence type="ECO:0000313" key="3">
    <source>
        <dbReference type="Proteomes" id="UP001190700"/>
    </source>
</evidence>
<feature type="non-terminal residue" evidence="2">
    <location>
        <position position="183"/>
    </location>
</feature>
<evidence type="ECO:0000256" key="1">
    <source>
        <dbReference type="SAM" id="Coils"/>
    </source>
</evidence>
<comment type="caution">
    <text evidence="2">The sequence shown here is derived from an EMBL/GenBank/DDBJ whole genome shotgun (WGS) entry which is preliminary data.</text>
</comment>
<name>A0AAE0LL70_9CHLO</name>
<dbReference type="EMBL" id="LGRX02000196">
    <property type="protein sequence ID" value="KAK3289217.1"/>
    <property type="molecule type" value="Genomic_DNA"/>
</dbReference>
<organism evidence="2 3">
    <name type="scientific">Cymbomonas tetramitiformis</name>
    <dbReference type="NCBI Taxonomy" id="36881"/>
    <lineage>
        <taxon>Eukaryota</taxon>
        <taxon>Viridiplantae</taxon>
        <taxon>Chlorophyta</taxon>
        <taxon>Pyramimonadophyceae</taxon>
        <taxon>Pyramimonadales</taxon>
        <taxon>Pyramimonadaceae</taxon>
        <taxon>Cymbomonas</taxon>
    </lineage>
</organism>
<dbReference type="Proteomes" id="UP001190700">
    <property type="component" value="Unassembled WGS sequence"/>
</dbReference>
<accession>A0AAE0LL70</accession>
<sequence>MLLQNSPPPSGDPFAANELKAASVMYDAFRAMRTSPDMQWDIESWEEKLELHVEDTIGNARSTVQNLSGKHSRRVLLLSTKRELYDIVFQGIISFLECSNVPDAAAILEALQDVHNSLFDEFHVVIEKQEKEHQEHVQELHNEKAQTEGEMAELLQAASALEEELTAGALLRRSAPFWGALLP</sequence>
<reference evidence="2 3" key="1">
    <citation type="journal article" date="2015" name="Genome Biol. Evol.">
        <title>Comparative Genomics of a Bacterivorous Green Alga Reveals Evolutionary Causalities and Consequences of Phago-Mixotrophic Mode of Nutrition.</title>
        <authorList>
            <person name="Burns J.A."/>
            <person name="Paasch A."/>
            <person name="Narechania A."/>
            <person name="Kim E."/>
        </authorList>
    </citation>
    <scope>NUCLEOTIDE SEQUENCE [LARGE SCALE GENOMIC DNA]</scope>
    <source>
        <strain evidence="2 3">PLY_AMNH</strain>
    </source>
</reference>
<gene>
    <name evidence="2" type="ORF">CYMTET_3341</name>
</gene>
<keyword evidence="1" id="KW-0175">Coiled coil</keyword>
<dbReference type="AlphaFoldDB" id="A0AAE0LL70"/>
<protein>
    <submittedName>
        <fullName evidence="2">Uncharacterized protein</fullName>
    </submittedName>
</protein>
<evidence type="ECO:0000313" key="2">
    <source>
        <dbReference type="EMBL" id="KAK3289217.1"/>
    </source>
</evidence>
<proteinExistence type="predicted"/>
<keyword evidence="3" id="KW-1185">Reference proteome</keyword>